<keyword evidence="2" id="KW-1185">Reference proteome</keyword>
<organism evidence="1 2">
    <name type="scientific">Armillaria luteobubalina</name>
    <dbReference type="NCBI Taxonomy" id="153913"/>
    <lineage>
        <taxon>Eukaryota</taxon>
        <taxon>Fungi</taxon>
        <taxon>Dikarya</taxon>
        <taxon>Basidiomycota</taxon>
        <taxon>Agaricomycotina</taxon>
        <taxon>Agaricomycetes</taxon>
        <taxon>Agaricomycetidae</taxon>
        <taxon>Agaricales</taxon>
        <taxon>Marasmiineae</taxon>
        <taxon>Physalacriaceae</taxon>
        <taxon>Armillaria</taxon>
    </lineage>
</organism>
<protein>
    <submittedName>
        <fullName evidence="1">Uncharacterized protein</fullName>
    </submittedName>
</protein>
<dbReference type="Proteomes" id="UP001175228">
    <property type="component" value="Unassembled WGS sequence"/>
</dbReference>
<evidence type="ECO:0000313" key="2">
    <source>
        <dbReference type="Proteomes" id="UP001175228"/>
    </source>
</evidence>
<accession>A0AA39TRG5</accession>
<sequence>MLYYDKWCLRKYKFIPKFPDPPDTGDRDHYYFYGFAITLRKLEKIHRKYKSTPKPPFIAGVGLNILKEDLVGYCNLCLVNGEVDEQAKPKQIVEINGRRMLRILAVACTRNDELLYRRPSLKQMRLLRKHLGCKPRWFKDVVTKNILMDACRIVGTSQ</sequence>
<name>A0AA39TRG5_9AGAR</name>
<proteinExistence type="predicted"/>
<evidence type="ECO:0000313" key="1">
    <source>
        <dbReference type="EMBL" id="KAK0498521.1"/>
    </source>
</evidence>
<comment type="caution">
    <text evidence="1">The sequence shown here is derived from an EMBL/GenBank/DDBJ whole genome shotgun (WGS) entry which is preliminary data.</text>
</comment>
<gene>
    <name evidence="1" type="ORF">EDD18DRAFT_1158054</name>
</gene>
<reference evidence="1" key="1">
    <citation type="submission" date="2023-06" db="EMBL/GenBank/DDBJ databases">
        <authorList>
            <consortium name="Lawrence Berkeley National Laboratory"/>
            <person name="Ahrendt S."/>
            <person name="Sahu N."/>
            <person name="Indic B."/>
            <person name="Wong-Bajracharya J."/>
            <person name="Merenyi Z."/>
            <person name="Ke H.-M."/>
            <person name="Monk M."/>
            <person name="Kocsube S."/>
            <person name="Drula E."/>
            <person name="Lipzen A."/>
            <person name="Balint B."/>
            <person name="Henrissat B."/>
            <person name="Andreopoulos B."/>
            <person name="Martin F.M."/>
            <person name="Harder C.B."/>
            <person name="Rigling D."/>
            <person name="Ford K.L."/>
            <person name="Foster G.D."/>
            <person name="Pangilinan J."/>
            <person name="Papanicolaou A."/>
            <person name="Barry K."/>
            <person name="LaButti K."/>
            <person name="Viragh M."/>
            <person name="Koriabine M."/>
            <person name="Yan M."/>
            <person name="Riley R."/>
            <person name="Champramary S."/>
            <person name="Plett K.L."/>
            <person name="Tsai I.J."/>
            <person name="Slot J."/>
            <person name="Sipos G."/>
            <person name="Plett J."/>
            <person name="Nagy L.G."/>
            <person name="Grigoriev I.V."/>
        </authorList>
    </citation>
    <scope>NUCLEOTIDE SEQUENCE</scope>
    <source>
        <strain evidence="1">HWK02</strain>
    </source>
</reference>
<dbReference type="AlphaFoldDB" id="A0AA39TRG5"/>
<dbReference type="EMBL" id="JAUEPU010000011">
    <property type="protein sequence ID" value="KAK0498521.1"/>
    <property type="molecule type" value="Genomic_DNA"/>
</dbReference>